<evidence type="ECO:0000313" key="1">
    <source>
        <dbReference type="EMBL" id="MDH0364665.1"/>
    </source>
</evidence>
<organism evidence="1 2">
    <name type="scientific">Comamonas aquatica</name>
    <dbReference type="NCBI Taxonomy" id="225991"/>
    <lineage>
        <taxon>Bacteria</taxon>
        <taxon>Pseudomonadati</taxon>
        <taxon>Pseudomonadota</taxon>
        <taxon>Betaproteobacteria</taxon>
        <taxon>Burkholderiales</taxon>
        <taxon>Comamonadaceae</taxon>
        <taxon>Comamonas</taxon>
    </lineage>
</organism>
<dbReference type="Proteomes" id="UP001158297">
    <property type="component" value="Unassembled WGS sequence"/>
</dbReference>
<reference evidence="1" key="1">
    <citation type="submission" date="2022-09" db="EMBL/GenBank/DDBJ databases">
        <title>Intensive care unit water sources are persistently colonized with multi-drug resistant bacteria and are the site of extensive horizontal gene transfer of antibiotic resistance genes.</title>
        <authorList>
            <person name="Diorio-Toth L."/>
        </authorList>
    </citation>
    <scope>NUCLEOTIDE SEQUENCE</scope>
    <source>
        <strain evidence="1">GD04130</strain>
    </source>
</reference>
<dbReference type="RefSeq" id="WP_279860557.1">
    <property type="nucleotide sequence ID" value="NZ_JAODZU010000024.1"/>
</dbReference>
<evidence type="ECO:0000313" key="2">
    <source>
        <dbReference type="Proteomes" id="UP001158297"/>
    </source>
</evidence>
<dbReference type="AlphaFoldDB" id="A0AA42I293"/>
<protein>
    <submittedName>
        <fullName evidence="1">Uncharacterized protein</fullName>
    </submittedName>
</protein>
<accession>A0AA42I293</accession>
<gene>
    <name evidence="1" type="ORF">N7330_16620</name>
</gene>
<comment type="caution">
    <text evidence="1">The sequence shown here is derived from an EMBL/GenBank/DDBJ whole genome shotgun (WGS) entry which is preliminary data.</text>
</comment>
<dbReference type="EMBL" id="JAODZU010000024">
    <property type="protein sequence ID" value="MDH0364665.1"/>
    <property type="molecule type" value="Genomic_DNA"/>
</dbReference>
<sequence>MSKKIKTPSHPSPWHPKFVEAQEKIVRIILGQGPEAIFLPEHAELVRTAAKYAPPEHAQRLGNMLRTVDFVEASQAAKRVIDVYGPGALTWPEYAHLVDKMMQSADPELVENFRLQAQACGLLPPDAGRPVSLLH</sequence>
<name>A0AA42I293_9BURK</name>
<proteinExistence type="predicted"/>